<dbReference type="EMBL" id="NUBY01000015">
    <property type="protein sequence ID" value="PEQ09115.1"/>
    <property type="molecule type" value="Genomic_DNA"/>
</dbReference>
<organism evidence="1 2">
    <name type="scientific">Bacillus toyonensis</name>
    <dbReference type="NCBI Taxonomy" id="155322"/>
    <lineage>
        <taxon>Bacteria</taxon>
        <taxon>Bacillati</taxon>
        <taxon>Bacillota</taxon>
        <taxon>Bacilli</taxon>
        <taxon>Bacillales</taxon>
        <taxon>Bacillaceae</taxon>
        <taxon>Bacillus</taxon>
        <taxon>Bacillus cereus group</taxon>
    </lineage>
</organism>
<dbReference type="Proteomes" id="UP000220841">
    <property type="component" value="Unassembled WGS sequence"/>
</dbReference>
<protein>
    <submittedName>
        <fullName evidence="1">Capsid protein</fullName>
    </submittedName>
</protein>
<proteinExistence type="predicted"/>
<evidence type="ECO:0000313" key="2">
    <source>
        <dbReference type="Proteomes" id="UP000220841"/>
    </source>
</evidence>
<reference evidence="1 2" key="1">
    <citation type="submission" date="2017-09" db="EMBL/GenBank/DDBJ databases">
        <title>Large-scale bioinformatics analysis of Bacillus genomes uncovers conserved roles of natural products in bacterial physiology.</title>
        <authorList>
            <consortium name="Agbiome Team Llc"/>
            <person name="Bleich R.M."/>
            <person name="Grubbs K.J."/>
            <person name="Santa Maria K.C."/>
            <person name="Allen S.E."/>
            <person name="Farag S."/>
            <person name="Shank E.A."/>
            <person name="Bowers A."/>
        </authorList>
    </citation>
    <scope>NUCLEOTIDE SEQUENCE [LARGE SCALE GENOMIC DNA]</scope>
    <source>
        <strain evidence="1 2">AFS021349</strain>
    </source>
</reference>
<evidence type="ECO:0000313" key="1">
    <source>
        <dbReference type="EMBL" id="PEQ09115.1"/>
    </source>
</evidence>
<dbReference type="AlphaFoldDB" id="A0A2A8HJB5"/>
<gene>
    <name evidence="1" type="ORF">CN585_05520</name>
</gene>
<sequence length="298" mass="33619">MAKPNYAQNYQLALQQKFSQGLSFFELYNTGNNQNIKWVNAKTIQIPRITVGGFVDVDRDVVGSYTRRADNDWETKTIAHDREFRTLVDPKDIDETNMALSMANITRVFNDEQKIPEMDKYAASKLYSEFTTNGKTANATVVTVDNVLSVYDDFMMETDDAEVPQDGRILYVTPQINKLLKQAKEIQRSLDVGTNKGNVNRSIYSLEDVAIKVVPSSRMKTAYNFTNGAVPDAAAKQINMILVHPASVITPQQYEFVDLDTPSAATGGKFLYYERKYWDLFVIQKKVDGVKFNITAGA</sequence>
<dbReference type="RefSeq" id="WP_098225939.1">
    <property type="nucleotide sequence ID" value="NZ_NUBY01000015.1"/>
</dbReference>
<name>A0A2A8HJB5_9BACI</name>
<comment type="caution">
    <text evidence="1">The sequence shown here is derived from an EMBL/GenBank/DDBJ whole genome shotgun (WGS) entry which is preliminary data.</text>
</comment>
<accession>A0A2A8HJB5</accession>